<evidence type="ECO:0000313" key="2">
    <source>
        <dbReference type="Proteomes" id="UP000076727"/>
    </source>
</evidence>
<dbReference type="Proteomes" id="UP000076727">
    <property type="component" value="Unassembled WGS sequence"/>
</dbReference>
<accession>A0A165LUI2</accession>
<keyword evidence="2" id="KW-1185">Reference proteome</keyword>
<dbReference type="SUPFAM" id="SSF52047">
    <property type="entry name" value="RNI-like"/>
    <property type="match status" value="1"/>
</dbReference>
<organism evidence="1 2">
    <name type="scientific">Daedalea quercina L-15889</name>
    <dbReference type="NCBI Taxonomy" id="1314783"/>
    <lineage>
        <taxon>Eukaryota</taxon>
        <taxon>Fungi</taxon>
        <taxon>Dikarya</taxon>
        <taxon>Basidiomycota</taxon>
        <taxon>Agaricomycotina</taxon>
        <taxon>Agaricomycetes</taxon>
        <taxon>Polyporales</taxon>
        <taxon>Fomitopsis</taxon>
    </lineage>
</organism>
<dbReference type="AlphaFoldDB" id="A0A165LUI2"/>
<gene>
    <name evidence="1" type="ORF">DAEQUDRAFT_570898</name>
</gene>
<dbReference type="EMBL" id="KV429116">
    <property type="protein sequence ID" value="KZT64865.1"/>
    <property type="molecule type" value="Genomic_DNA"/>
</dbReference>
<evidence type="ECO:0000313" key="1">
    <source>
        <dbReference type="EMBL" id="KZT64865.1"/>
    </source>
</evidence>
<sequence>MPLANRLVHDGVFAEICRVFSPSLDLTDPELNDPEAHRQIPRRVRADRMALASLAQVHRAFAEVALDALWKQLDSPEPLLRLLLSGVRRVPVDDPKLAEDPFEGGVLISFGLRPSRQRKRFAFYSARVKSLRLLKEVKIHPSVFFQAAMACDVNMKASFLPFLEELYCEPSDSLSQAIMLFTSPKLFRVTLSLSDKKGKSKRNMSCEDFGLASIMNYLAYSSPAVQELSIAQAQAPQALHTIHALRNIQTLNIQHTECTGLLLQRLACFEHLTRLTVTASLGGYPTPSNIFSKLKHVRFVKGTFVGAARVILSLGLCQLTSLEIDSAAISSAYCLKELSLSTLSLCLRSEDTLDALFIRATVVLSEDKKNARKHPSLALSEFLDPFFLCKKLSNFAVGIQQFVTMTDDDLIRIGSKWPVLTRLDLSSVSVPEPHPSFVGISQLAKSSPHLRVVKLSDVAAPTPDPLEWPPVKNGLKVLVIAKQHYPRRPVPVCADDRAIIAQIADRLFPNLDPQECCEATKALPNGADCRWRKIVDELAYQRYLRKAHGKSDSFIVRVSDRMLEEEGCDYPSVYVASDGTLVDGTEEATFKVYKRM</sequence>
<name>A0A165LUI2_9APHY</name>
<dbReference type="STRING" id="1314783.A0A165LUI2"/>
<reference evidence="1 2" key="1">
    <citation type="journal article" date="2016" name="Mol. Biol. Evol.">
        <title>Comparative Genomics of Early-Diverging Mushroom-Forming Fungi Provides Insights into the Origins of Lignocellulose Decay Capabilities.</title>
        <authorList>
            <person name="Nagy L.G."/>
            <person name="Riley R."/>
            <person name="Tritt A."/>
            <person name="Adam C."/>
            <person name="Daum C."/>
            <person name="Floudas D."/>
            <person name="Sun H."/>
            <person name="Yadav J.S."/>
            <person name="Pangilinan J."/>
            <person name="Larsson K.H."/>
            <person name="Matsuura K."/>
            <person name="Barry K."/>
            <person name="Labutti K."/>
            <person name="Kuo R."/>
            <person name="Ohm R.A."/>
            <person name="Bhattacharya S.S."/>
            <person name="Shirouzu T."/>
            <person name="Yoshinaga Y."/>
            <person name="Martin F.M."/>
            <person name="Grigoriev I.V."/>
            <person name="Hibbett D.S."/>
        </authorList>
    </citation>
    <scope>NUCLEOTIDE SEQUENCE [LARGE SCALE GENOMIC DNA]</scope>
    <source>
        <strain evidence="1 2">L-15889</strain>
    </source>
</reference>
<dbReference type="InterPro" id="IPR032675">
    <property type="entry name" value="LRR_dom_sf"/>
</dbReference>
<proteinExistence type="predicted"/>
<dbReference type="Gene3D" id="3.80.10.10">
    <property type="entry name" value="Ribonuclease Inhibitor"/>
    <property type="match status" value="1"/>
</dbReference>
<evidence type="ECO:0008006" key="3">
    <source>
        <dbReference type="Google" id="ProtNLM"/>
    </source>
</evidence>
<dbReference type="OrthoDB" id="2800308at2759"/>
<protein>
    <recommendedName>
        <fullName evidence="3">F-box domain-containing protein</fullName>
    </recommendedName>
</protein>